<organism evidence="2 3">
    <name type="scientific">Klebsiella pneumoniae</name>
    <dbReference type="NCBI Taxonomy" id="573"/>
    <lineage>
        <taxon>Bacteria</taxon>
        <taxon>Pseudomonadati</taxon>
        <taxon>Pseudomonadota</taxon>
        <taxon>Gammaproteobacteria</taxon>
        <taxon>Enterobacterales</taxon>
        <taxon>Enterobacteriaceae</taxon>
        <taxon>Klebsiella/Raoultella group</taxon>
        <taxon>Klebsiella</taxon>
        <taxon>Klebsiella pneumoniae complex</taxon>
    </lineage>
</organism>
<dbReference type="AlphaFoldDB" id="A0A2X3F127"/>
<evidence type="ECO:0000313" key="2">
    <source>
        <dbReference type="EMBL" id="SQC39815.1"/>
    </source>
</evidence>
<gene>
    <name evidence="2" type="primary">cpdB_2</name>
    <name evidence="2" type="ORF">NCTC9128_05962</name>
</gene>
<dbReference type="Proteomes" id="UP000251088">
    <property type="component" value="Unassembled WGS sequence"/>
</dbReference>
<evidence type="ECO:0000259" key="1">
    <source>
        <dbReference type="Pfam" id="PF02872"/>
    </source>
</evidence>
<reference evidence="2 3" key="1">
    <citation type="submission" date="2018-06" db="EMBL/GenBank/DDBJ databases">
        <authorList>
            <consortium name="Pathogen Informatics"/>
            <person name="Doyle S."/>
        </authorList>
    </citation>
    <scope>NUCLEOTIDE SEQUENCE [LARGE SCALE GENOMIC DNA]</scope>
    <source>
        <strain evidence="2 3">NCTC9128</strain>
    </source>
</reference>
<dbReference type="Gene3D" id="3.60.21.10">
    <property type="match status" value="1"/>
</dbReference>
<evidence type="ECO:0000313" key="3">
    <source>
        <dbReference type="Proteomes" id="UP000251088"/>
    </source>
</evidence>
<sequence length="233" mass="25771">MGDHLGVVDLVLNNDSGKWQVTQSKAEARPIYDAVAKKSLAAEDAKLVAVLKADHDATREFVSKPIGKSADNMYSYLALVQDDPTVQVVNMAQKAYVEHYIQGDPDLAKLPVLSAAAPFKVGGRKNDPASFVEVEKGQLTFRNAADLYLYPNTLVVMKVSGKEVKEWLECSAGQFNQIDPASSKPQSLINWDGFRTYNFDVIDGVNYQIDVTQPARYDGECQMIHRRQSVLST</sequence>
<dbReference type="EC" id="3.1.3.6" evidence="2"/>
<dbReference type="EMBL" id="UAWN01000014">
    <property type="protein sequence ID" value="SQC39815.1"/>
    <property type="molecule type" value="Genomic_DNA"/>
</dbReference>
<dbReference type="SUPFAM" id="SSF55816">
    <property type="entry name" value="5'-nucleotidase (syn. UDP-sugar hydrolase), C-terminal domain"/>
    <property type="match status" value="1"/>
</dbReference>
<dbReference type="Gene3D" id="3.90.780.10">
    <property type="entry name" value="5'-Nucleotidase, C-terminal domain"/>
    <property type="match status" value="1"/>
</dbReference>
<proteinExistence type="predicted"/>
<accession>A0A2X3F127</accession>
<dbReference type="InterPro" id="IPR036907">
    <property type="entry name" value="5'-Nucleotdase_C_sf"/>
</dbReference>
<dbReference type="GO" id="GO:0030288">
    <property type="term" value="C:outer membrane-bounded periplasmic space"/>
    <property type="evidence" value="ECO:0007669"/>
    <property type="project" value="TreeGrafter"/>
</dbReference>
<dbReference type="GO" id="GO:0009166">
    <property type="term" value="P:nucleotide catabolic process"/>
    <property type="evidence" value="ECO:0007669"/>
    <property type="project" value="InterPro"/>
</dbReference>
<dbReference type="Pfam" id="PF02872">
    <property type="entry name" value="5_nucleotid_C"/>
    <property type="match status" value="1"/>
</dbReference>
<protein>
    <submittedName>
        <fullName evidence="2">2',3'-cyclic-nucleotide 2'-phosphodiesterase</fullName>
        <ecNumber evidence="2">3.1.3.6</ecNumber>
    </submittedName>
</protein>
<keyword evidence="2" id="KW-0378">Hydrolase</keyword>
<dbReference type="InterPro" id="IPR029052">
    <property type="entry name" value="Metallo-depent_PP-like"/>
</dbReference>
<dbReference type="GO" id="GO:0008254">
    <property type="term" value="F:3'-nucleotidase activity"/>
    <property type="evidence" value="ECO:0007669"/>
    <property type="project" value="UniProtKB-EC"/>
</dbReference>
<dbReference type="InterPro" id="IPR008334">
    <property type="entry name" value="5'-Nucleotdase_C"/>
</dbReference>
<feature type="domain" description="5'-Nucleotidase C-terminal" evidence="1">
    <location>
        <begin position="80"/>
        <end position="215"/>
    </location>
</feature>
<name>A0A2X3F127_KLEPN</name>
<dbReference type="InterPro" id="IPR006179">
    <property type="entry name" value="5_nucleotidase/apyrase"/>
</dbReference>
<dbReference type="PANTHER" id="PTHR11575:SF6">
    <property type="entry name" value="2',3'-CYCLIC-NUCLEOTIDE 2'-PHOSPHODIESTERASE_3'-NUCLEOTIDASE"/>
    <property type="match status" value="1"/>
</dbReference>
<dbReference type="PANTHER" id="PTHR11575">
    <property type="entry name" value="5'-NUCLEOTIDASE-RELATED"/>
    <property type="match status" value="1"/>
</dbReference>